<dbReference type="EMBL" id="CAXITT010000134">
    <property type="protein sequence ID" value="CAL1533123.1"/>
    <property type="molecule type" value="Genomic_DNA"/>
</dbReference>
<dbReference type="SMART" id="SM00041">
    <property type="entry name" value="CT"/>
    <property type="match status" value="1"/>
</dbReference>
<dbReference type="PANTHER" id="PTHR11311">
    <property type="entry name" value="SPONDIN"/>
    <property type="match status" value="1"/>
</dbReference>
<dbReference type="PROSITE" id="PS50092">
    <property type="entry name" value="TSP1"/>
    <property type="match status" value="3"/>
</dbReference>
<comment type="caution">
    <text evidence="5">The sequence shown here is derived from an EMBL/GenBank/DDBJ whole genome shotgun (WGS) entry which is preliminary data.</text>
</comment>
<dbReference type="InterPro" id="IPR036383">
    <property type="entry name" value="TSP1_rpt_sf"/>
</dbReference>
<evidence type="ECO:0000313" key="5">
    <source>
        <dbReference type="EMBL" id="CAL1533123.1"/>
    </source>
</evidence>
<reference evidence="5 6" key="1">
    <citation type="submission" date="2024-04" db="EMBL/GenBank/DDBJ databases">
        <authorList>
            <consortium name="Genoscope - CEA"/>
            <person name="William W."/>
        </authorList>
    </citation>
    <scope>NUCLEOTIDE SEQUENCE [LARGE SCALE GENOMIC DNA]</scope>
</reference>
<name>A0AAV2HM00_LYMST</name>
<keyword evidence="1" id="KW-1015">Disulfide bond</keyword>
<keyword evidence="6" id="KW-1185">Reference proteome</keyword>
<dbReference type="SMART" id="SM00209">
    <property type="entry name" value="TSP1"/>
    <property type="match status" value="5"/>
</dbReference>
<feature type="region of interest" description="Disordered" evidence="3">
    <location>
        <begin position="72"/>
        <end position="103"/>
    </location>
</feature>
<accession>A0AAV2HM00</accession>
<gene>
    <name evidence="5" type="ORF">GSLYS_00007141001</name>
</gene>
<evidence type="ECO:0000259" key="4">
    <source>
        <dbReference type="PROSITE" id="PS01225"/>
    </source>
</evidence>
<dbReference type="Proteomes" id="UP001497497">
    <property type="component" value="Unassembled WGS sequence"/>
</dbReference>
<dbReference type="PANTHER" id="PTHR11311:SF15">
    <property type="entry name" value="SPONDIN-2"/>
    <property type="match status" value="1"/>
</dbReference>
<evidence type="ECO:0000256" key="2">
    <source>
        <dbReference type="PROSITE-ProRule" id="PRU00039"/>
    </source>
</evidence>
<dbReference type="Gene3D" id="2.20.100.10">
    <property type="entry name" value="Thrombospondin type-1 (TSP1) repeat"/>
    <property type="match status" value="2"/>
</dbReference>
<evidence type="ECO:0000313" key="6">
    <source>
        <dbReference type="Proteomes" id="UP001497497"/>
    </source>
</evidence>
<dbReference type="AlphaFoldDB" id="A0AAV2HM00"/>
<dbReference type="CDD" id="cd19941">
    <property type="entry name" value="TIL"/>
    <property type="match status" value="1"/>
</dbReference>
<proteinExistence type="predicted"/>
<dbReference type="PROSITE" id="PS01225">
    <property type="entry name" value="CTCK_2"/>
    <property type="match status" value="1"/>
</dbReference>
<dbReference type="Gene3D" id="2.10.25.10">
    <property type="entry name" value="Laminin"/>
    <property type="match status" value="2"/>
</dbReference>
<dbReference type="InterPro" id="IPR006207">
    <property type="entry name" value="Cys_knot_C"/>
</dbReference>
<dbReference type="InterPro" id="IPR051418">
    <property type="entry name" value="Spondin/Thrombospondin_T1"/>
</dbReference>
<evidence type="ECO:0000256" key="3">
    <source>
        <dbReference type="SAM" id="MobiDB-lite"/>
    </source>
</evidence>
<sequence length="659" mass="74307">MFGTSTQQRTTTNIELCTSQWSAWSDCQKTCSRVSVRTRRCLDHVKNCNCDKEVLHQGKSCLSTCSTTKLFTQSPSTGTTQSVTSSTNNRSSHSTTSSSTPDTCLCEPSKRCTTCVQDCEKSCRIFRMNASCHQEDECHTGCECPEGQLMDDHGHCSPKERCPCYDRKGKERHFNCTYLDETSCQICKCGEHGNVCQDQSTDLEVLYKFDQWSPWSDCSASCGNGTSSRYRIGQYRKCSIRLVESKECINNECRCLTQNLTVVNDGDTYRIDECNICTCHKGNLNCTADPIIKDNALWQSWGPWSPCKQHCKLYYQSRCRACRSLCGKALCHGGQCETRSCGPEPCCDVFKWSEWGDCTNRCGDFRGHRTRFRIYPFAATCPDVAETQACEKCKCPDEDEESLTEWSEWTKCYAEGQTCGWGKRTRKRISAIENPEIQREDCFLRPCECPKHLTWSNFSLCQRTCEKEPSPECYLQLSGACVCPSHLVNDGNKCIPLQECSLTCAYEDKTYQVGETVPCGDCHVCQCGRAFVFKQKKVCTDIKQCNLTTHQLVPSQDSCCVIDCVAKEICKVHRLPPSYVTIDDCRSLVKVQQEFCQGPCSASSQFVNYQTKRLEMKSCSCCVGTVSSFQKVDFKCSDSFLVTHQLPKLDCSCTACNVN</sequence>
<dbReference type="GO" id="GO:0031012">
    <property type="term" value="C:extracellular matrix"/>
    <property type="evidence" value="ECO:0007669"/>
    <property type="project" value="TreeGrafter"/>
</dbReference>
<feature type="domain" description="CTCK" evidence="4">
    <location>
        <begin position="570"/>
        <end position="657"/>
    </location>
</feature>
<evidence type="ECO:0000256" key="1">
    <source>
        <dbReference type="ARBA" id="ARBA00023157"/>
    </source>
</evidence>
<dbReference type="SUPFAM" id="SSF82895">
    <property type="entry name" value="TSP-1 type 1 repeat"/>
    <property type="match status" value="3"/>
</dbReference>
<dbReference type="InterPro" id="IPR000884">
    <property type="entry name" value="TSP1_rpt"/>
</dbReference>
<organism evidence="5 6">
    <name type="scientific">Lymnaea stagnalis</name>
    <name type="common">Great pond snail</name>
    <name type="synonym">Helix stagnalis</name>
    <dbReference type="NCBI Taxonomy" id="6523"/>
    <lineage>
        <taxon>Eukaryota</taxon>
        <taxon>Metazoa</taxon>
        <taxon>Spiralia</taxon>
        <taxon>Lophotrochozoa</taxon>
        <taxon>Mollusca</taxon>
        <taxon>Gastropoda</taxon>
        <taxon>Heterobranchia</taxon>
        <taxon>Euthyneura</taxon>
        <taxon>Panpulmonata</taxon>
        <taxon>Hygrophila</taxon>
        <taxon>Lymnaeoidea</taxon>
        <taxon>Lymnaeidae</taxon>
        <taxon>Lymnaea</taxon>
    </lineage>
</organism>
<dbReference type="SUPFAM" id="SSF57567">
    <property type="entry name" value="Serine protease inhibitors"/>
    <property type="match status" value="2"/>
</dbReference>
<dbReference type="GO" id="GO:0007155">
    <property type="term" value="P:cell adhesion"/>
    <property type="evidence" value="ECO:0007669"/>
    <property type="project" value="TreeGrafter"/>
</dbReference>
<protein>
    <recommendedName>
        <fullName evidence="4">CTCK domain-containing protein</fullName>
    </recommendedName>
</protein>
<dbReference type="InterPro" id="IPR036084">
    <property type="entry name" value="Ser_inhib-like_sf"/>
</dbReference>
<comment type="caution">
    <text evidence="2">Lacks conserved residue(s) required for the propagation of feature annotation.</text>
</comment>
<dbReference type="Pfam" id="PF00090">
    <property type="entry name" value="TSP_1"/>
    <property type="match status" value="3"/>
</dbReference>